<proteinExistence type="predicted"/>
<organism evidence="1 2">
    <name type="scientific">Pleurodeles waltl</name>
    <name type="common">Iberian ribbed newt</name>
    <dbReference type="NCBI Taxonomy" id="8319"/>
    <lineage>
        <taxon>Eukaryota</taxon>
        <taxon>Metazoa</taxon>
        <taxon>Chordata</taxon>
        <taxon>Craniata</taxon>
        <taxon>Vertebrata</taxon>
        <taxon>Euteleostomi</taxon>
        <taxon>Amphibia</taxon>
        <taxon>Batrachia</taxon>
        <taxon>Caudata</taxon>
        <taxon>Salamandroidea</taxon>
        <taxon>Salamandridae</taxon>
        <taxon>Pleurodelinae</taxon>
        <taxon>Pleurodeles</taxon>
    </lineage>
</organism>
<dbReference type="EMBL" id="JANPWB010000012">
    <property type="protein sequence ID" value="KAJ1119980.1"/>
    <property type="molecule type" value="Genomic_DNA"/>
</dbReference>
<name>A0AAV7NYE9_PLEWA</name>
<comment type="caution">
    <text evidence="1">The sequence shown here is derived from an EMBL/GenBank/DDBJ whole genome shotgun (WGS) entry which is preliminary data.</text>
</comment>
<reference evidence="1" key="1">
    <citation type="journal article" date="2022" name="bioRxiv">
        <title>Sequencing and chromosome-scale assembly of the giantPleurodeles waltlgenome.</title>
        <authorList>
            <person name="Brown T."/>
            <person name="Elewa A."/>
            <person name="Iarovenko S."/>
            <person name="Subramanian E."/>
            <person name="Araus A.J."/>
            <person name="Petzold A."/>
            <person name="Susuki M."/>
            <person name="Suzuki K.-i.T."/>
            <person name="Hayashi T."/>
            <person name="Toyoda A."/>
            <person name="Oliveira C."/>
            <person name="Osipova E."/>
            <person name="Leigh N.D."/>
            <person name="Simon A."/>
            <person name="Yun M.H."/>
        </authorList>
    </citation>
    <scope>NUCLEOTIDE SEQUENCE</scope>
    <source>
        <strain evidence="1">20211129_DDA</strain>
        <tissue evidence="1">Liver</tissue>
    </source>
</reference>
<gene>
    <name evidence="1" type="ORF">NDU88_008163</name>
</gene>
<dbReference type="Proteomes" id="UP001066276">
    <property type="component" value="Chromosome 8"/>
</dbReference>
<evidence type="ECO:0000313" key="2">
    <source>
        <dbReference type="Proteomes" id="UP001066276"/>
    </source>
</evidence>
<keyword evidence="2" id="KW-1185">Reference proteome</keyword>
<accession>A0AAV7NYE9</accession>
<evidence type="ECO:0000313" key="1">
    <source>
        <dbReference type="EMBL" id="KAJ1119980.1"/>
    </source>
</evidence>
<protein>
    <submittedName>
        <fullName evidence="1">Uncharacterized protein</fullName>
    </submittedName>
</protein>
<dbReference type="AlphaFoldDB" id="A0AAV7NYE9"/>
<sequence length="85" mass="9477">MGPIWPMWRRIPSRTGVLIYGISSVSGSAPLRRSRCTASSKLRFPPPGWAKDVTRVRLSQLSWLTSISQLPTPVFPSPSLKTQEL</sequence>